<keyword evidence="1" id="KW-0472">Membrane</keyword>
<feature type="transmembrane region" description="Helical" evidence="1">
    <location>
        <begin position="51"/>
        <end position="69"/>
    </location>
</feature>
<dbReference type="AlphaFoldDB" id="A0A3A4NKY1"/>
<keyword evidence="1" id="KW-1133">Transmembrane helix</keyword>
<evidence type="ECO:0000256" key="1">
    <source>
        <dbReference type="SAM" id="Phobius"/>
    </source>
</evidence>
<reference evidence="2 3" key="1">
    <citation type="journal article" date="2017" name="ISME J.">
        <title>Energy and carbon metabolisms in a deep terrestrial subsurface fluid microbial community.</title>
        <authorList>
            <person name="Momper L."/>
            <person name="Jungbluth S.P."/>
            <person name="Lee M.D."/>
            <person name="Amend J.P."/>
        </authorList>
    </citation>
    <scope>NUCLEOTIDE SEQUENCE [LARGE SCALE GENOMIC DNA]</scope>
    <source>
        <strain evidence="2">SURF_5</strain>
    </source>
</reference>
<organism evidence="2 3">
    <name type="scientific">Abyssobacteria bacterium (strain SURF_5)</name>
    <dbReference type="NCBI Taxonomy" id="2093360"/>
    <lineage>
        <taxon>Bacteria</taxon>
        <taxon>Pseudomonadati</taxon>
        <taxon>Candidatus Hydrogenedentota</taxon>
        <taxon>Candidatus Abyssobacteria</taxon>
    </lineage>
</organism>
<dbReference type="Gene3D" id="1.25.40.10">
    <property type="entry name" value="Tetratricopeptide repeat domain"/>
    <property type="match status" value="1"/>
</dbReference>
<protein>
    <recommendedName>
        <fullName evidence="4">Tetratricopeptide repeat protein</fullName>
    </recommendedName>
</protein>
<dbReference type="InterPro" id="IPR011990">
    <property type="entry name" value="TPR-like_helical_dom_sf"/>
</dbReference>
<gene>
    <name evidence="2" type="ORF">C4520_09980</name>
</gene>
<comment type="caution">
    <text evidence="2">The sequence shown here is derived from an EMBL/GenBank/DDBJ whole genome shotgun (WGS) entry which is preliminary data.</text>
</comment>
<keyword evidence="1" id="KW-0812">Transmembrane</keyword>
<dbReference type="Proteomes" id="UP000265882">
    <property type="component" value="Unassembled WGS sequence"/>
</dbReference>
<sequence length="353" mass="40113">MVLTPDQKRRIAELDSQVPPEEEKQEPHLQPLLGRFKELTLKLRARAGSPTFFKALIIIVAVAVAGYFFREYQLHRLNFKKIIESQNPVQGFISAIEEQKRKNDLVDQARAEFLGGDYAQALATAASVTDIDNKDSRAQNLLDIASDAAVQRANREFDTGEVEAALADVRLAMKYRPQHEGAQQLSLRIAERLYREAQAHYSKNEYAPLIKKAKEVIKINPSDIGASTLLLRTNNELLTQADELLYKKRFFEALEKVRLSLQIEPTNSRALRLLNQISLYVETPDIKLRGITRFGKTPYAIVQLPNSNQPTYVKKGETVRNFKLLDIDPDSKTAKFLQIYTKAEFDISLSKPE</sequence>
<evidence type="ECO:0000313" key="2">
    <source>
        <dbReference type="EMBL" id="RJP21333.1"/>
    </source>
</evidence>
<proteinExistence type="predicted"/>
<evidence type="ECO:0008006" key="4">
    <source>
        <dbReference type="Google" id="ProtNLM"/>
    </source>
</evidence>
<dbReference type="EMBL" id="QZKU01000068">
    <property type="protein sequence ID" value="RJP21333.1"/>
    <property type="molecule type" value="Genomic_DNA"/>
</dbReference>
<dbReference type="SUPFAM" id="SSF48452">
    <property type="entry name" value="TPR-like"/>
    <property type="match status" value="1"/>
</dbReference>
<accession>A0A3A4NKY1</accession>
<evidence type="ECO:0000313" key="3">
    <source>
        <dbReference type="Proteomes" id="UP000265882"/>
    </source>
</evidence>
<name>A0A3A4NKY1_ABYX5</name>